<evidence type="ECO:0000256" key="1">
    <source>
        <dbReference type="SAM" id="MobiDB-lite"/>
    </source>
</evidence>
<evidence type="ECO:0000313" key="2">
    <source>
        <dbReference type="EMBL" id="EEC67108.1"/>
    </source>
</evidence>
<accession>B8BHA9</accession>
<protein>
    <submittedName>
        <fullName evidence="2">Uncharacterized protein</fullName>
    </submittedName>
</protein>
<organism evidence="2 3">
    <name type="scientific">Oryza sativa subsp. indica</name>
    <name type="common">Rice</name>
    <dbReference type="NCBI Taxonomy" id="39946"/>
    <lineage>
        <taxon>Eukaryota</taxon>
        <taxon>Viridiplantae</taxon>
        <taxon>Streptophyta</taxon>
        <taxon>Embryophyta</taxon>
        <taxon>Tracheophyta</taxon>
        <taxon>Spermatophyta</taxon>
        <taxon>Magnoliopsida</taxon>
        <taxon>Liliopsida</taxon>
        <taxon>Poales</taxon>
        <taxon>Poaceae</taxon>
        <taxon>BOP clade</taxon>
        <taxon>Oryzoideae</taxon>
        <taxon>Oryzeae</taxon>
        <taxon>Oryzinae</taxon>
        <taxon>Oryza</taxon>
        <taxon>Oryza sativa</taxon>
    </lineage>
</organism>
<dbReference type="Proteomes" id="UP000007015">
    <property type="component" value="Chromosome 10"/>
</dbReference>
<keyword evidence="3" id="KW-1185">Reference proteome</keyword>
<feature type="compositionally biased region" description="Polar residues" evidence="1">
    <location>
        <begin position="1"/>
        <end position="13"/>
    </location>
</feature>
<dbReference type="Gramene" id="BGIOSGA031764-TA">
    <property type="protein sequence ID" value="BGIOSGA031764-PA"/>
    <property type="gene ID" value="BGIOSGA031764"/>
</dbReference>
<dbReference type="AlphaFoldDB" id="B8BHA9"/>
<sequence>MDRSIQYSISGGLSNARERKRPKQDAAVNNRRKLQRQQISCRRDRSFSQERFRSYRLAQAYYVLRVFGNDEVWIITVNFALLPVIIQRSPSCITRDK</sequence>
<evidence type="ECO:0000313" key="3">
    <source>
        <dbReference type="Proteomes" id="UP000007015"/>
    </source>
</evidence>
<dbReference type="EMBL" id="CM000135">
    <property type="protein sequence ID" value="EEC67108.1"/>
    <property type="molecule type" value="Genomic_DNA"/>
</dbReference>
<name>B8BHA9_ORYSI</name>
<dbReference type="HOGENOM" id="CLU_2350447_0_0_1"/>
<proteinExistence type="predicted"/>
<reference evidence="2 3" key="1">
    <citation type="journal article" date="2005" name="PLoS Biol.">
        <title>The genomes of Oryza sativa: a history of duplications.</title>
        <authorList>
            <person name="Yu J."/>
            <person name="Wang J."/>
            <person name="Lin W."/>
            <person name="Li S."/>
            <person name="Li H."/>
            <person name="Zhou J."/>
            <person name="Ni P."/>
            <person name="Dong W."/>
            <person name="Hu S."/>
            <person name="Zeng C."/>
            <person name="Zhang J."/>
            <person name="Zhang Y."/>
            <person name="Li R."/>
            <person name="Xu Z."/>
            <person name="Li S."/>
            <person name="Li X."/>
            <person name="Zheng H."/>
            <person name="Cong L."/>
            <person name="Lin L."/>
            <person name="Yin J."/>
            <person name="Geng J."/>
            <person name="Li G."/>
            <person name="Shi J."/>
            <person name="Liu J."/>
            <person name="Lv H."/>
            <person name="Li J."/>
            <person name="Wang J."/>
            <person name="Deng Y."/>
            <person name="Ran L."/>
            <person name="Shi X."/>
            <person name="Wang X."/>
            <person name="Wu Q."/>
            <person name="Li C."/>
            <person name="Ren X."/>
            <person name="Wang J."/>
            <person name="Wang X."/>
            <person name="Li D."/>
            <person name="Liu D."/>
            <person name="Zhang X."/>
            <person name="Ji Z."/>
            <person name="Zhao W."/>
            <person name="Sun Y."/>
            <person name="Zhang Z."/>
            <person name="Bao J."/>
            <person name="Han Y."/>
            <person name="Dong L."/>
            <person name="Ji J."/>
            <person name="Chen P."/>
            <person name="Wu S."/>
            <person name="Liu J."/>
            <person name="Xiao Y."/>
            <person name="Bu D."/>
            <person name="Tan J."/>
            <person name="Yang L."/>
            <person name="Ye C."/>
            <person name="Zhang J."/>
            <person name="Xu J."/>
            <person name="Zhou Y."/>
            <person name="Yu Y."/>
            <person name="Zhang B."/>
            <person name="Zhuang S."/>
            <person name="Wei H."/>
            <person name="Liu B."/>
            <person name="Lei M."/>
            <person name="Yu H."/>
            <person name="Li Y."/>
            <person name="Xu H."/>
            <person name="Wei S."/>
            <person name="He X."/>
            <person name="Fang L."/>
            <person name="Zhang Z."/>
            <person name="Zhang Y."/>
            <person name="Huang X."/>
            <person name="Su Z."/>
            <person name="Tong W."/>
            <person name="Li J."/>
            <person name="Tong Z."/>
            <person name="Li S."/>
            <person name="Ye J."/>
            <person name="Wang L."/>
            <person name="Fang L."/>
            <person name="Lei T."/>
            <person name="Chen C."/>
            <person name="Chen H."/>
            <person name="Xu Z."/>
            <person name="Li H."/>
            <person name="Huang H."/>
            <person name="Zhang F."/>
            <person name="Xu H."/>
            <person name="Li N."/>
            <person name="Zhao C."/>
            <person name="Li S."/>
            <person name="Dong L."/>
            <person name="Huang Y."/>
            <person name="Li L."/>
            <person name="Xi Y."/>
            <person name="Qi Q."/>
            <person name="Li W."/>
            <person name="Zhang B."/>
            <person name="Hu W."/>
            <person name="Zhang Y."/>
            <person name="Tian X."/>
            <person name="Jiao Y."/>
            <person name="Liang X."/>
            <person name="Jin J."/>
            <person name="Gao L."/>
            <person name="Zheng W."/>
            <person name="Hao B."/>
            <person name="Liu S."/>
            <person name="Wang W."/>
            <person name="Yuan L."/>
            <person name="Cao M."/>
            <person name="McDermott J."/>
            <person name="Samudrala R."/>
            <person name="Wang J."/>
            <person name="Wong G.K."/>
            <person name="Yang H."/>
        </authorList>
    </citation>
    <scope>NUCLEOTIDE SEQUENCE [LARGE SCALE GENOMIC DNA]</scope>
    <source>
        <strain evidence="3">cv. 93-11</strain>
    </source>
</reference>
<feature type="region of interest" description="Disordered" evidence="1">
    <location>
        <begin position="1"/>
        <end position="39"/>
    </location>
</feature>
<gene>
    <name evidence="2" type="ORF">OsI_33905</name>
</gene>